<feature type="region of interest" description="Disordered" evidence="3">
    <location>
        <begin position="45"/>
        <end position="80"/>
    </location>
</feature>
<dbReference type="PANTHER" id="PTHR31571:SF1">
    <property type="entry name" value="ALTERED INHERITANCE OF MITOCHONDRIA PROTEIN 6"/>
    <property type="match status" value="1"/>
</dbReference>
<evidence type="ECO:0000256" key="2">
    <source>
        <dbReference type="ARBA" id="ARBA00014286"/>
    </source>
</evidence>
<feature type="transmembrane region" description="Helical" evidence="4">
    <location>
        <begin position="106"/>
        <end position="126"/>
    </location>
</feature>
<gene>
    <name evidence="5" type="primary">AIM6_1</name>
    <name evidence="5" type="ORF">LTR25_002686</name>
</gene>
<proteinExistence type="inferred from homology"/>
<dbReference type="Gene3D" id="3.20.20.190">
    <property type="entry name" value="Phosphatidylinositol (PI) phosphodiesterase"/>
    <property type="match status" value="1"/>
</dbReference>
<evidence type="ECO:0000313" key="6">
    <source>
        <dbReference type="Proteomes" id="UP001345827"/>
    </source>
</evidence>
<feature type="compositionally biased region" description="Low complexity" evidence="3">
    <location>
        <begin position="63"/>
        <end position="80"/>
    </location>
</feature>
<dbReference type="InterPro" id="IPR051236">
    <property type="entry name" value="HAT_RTT109-like"/>
</dbReference>
<accession>A0AAV9QHC5</accession>
<dbReference type="PANTHER" id="PTHR31571">
    <property type="entry name" value="ALTERED INHERITANCE OF MITOCHONDRIA PROTEIN 6"/>
    <property type="match status" value="1"/>
</dbReference>
<keyword evidence="4" id="KW-0812">Transmembrane</keyword>
<evidence type="ECO:0000313" key="5">
    <source>
        <dbReference type="EMBL" id="KAK5540909.1"/>
    </source>
</evidence>
<dbReference type="GO" id="GO:0006629">
    <property type="term" value="P:lipid metabolic process"/>
    <property type="evidence" value="ECO:0007669"/>
    <property type="project" value="InterPro"/>
</dbReference>
<feature type="compositionally biased region" description="Polar residues" evidence="3">
    <location>
        <begin position="48"/>
        <end position="61"/>
    </location>
</feature>
<keyword evidence="4" id="KW-0472">Membrane</keyword>
<dbReference type="InterPro" id="IPR017946">
    <property type="entry name" value="PLC-like_Pdiesterase_TIM-brl"/>
</dbReference>
<dbReference type="AlphaFoldDB" id="A0AAV9QHC5"/>
<evidence type="ECO:0000256" key="3">
    <source>
        <dbReference type="SAM" id="MobiDB-lite"/>
    </source>
</evidence>
<comment type="caution">
    <text evidence="5">The sequence shown here is derived from an EMBL/GenBank/DDBJ whole genome shotgun (WGS) entry which is preliminary data.</text>
</comment>
<dbReference type="SUPFAM" id="SSF51695">
    <property type="entry name" value="PLC-like phosphodiesterases"/>
    <property type="match status" value="1"/>
</dbReference>
<evidence type="ECO:0000256" key="1">
    <source>
        <dbReference type="ARBA" id="ARBA00008858"/>
    </source>
</evidence>
<comment type="similarity">
    <text evidence="1">Belongs to the AIM6 family.</text>
</comment>
<keyword evidence="4" id="KW-1133">Transmembrane helix</keyword>
<dbReference type="Proteomes" id="UP001345827">
    <property type="component" value="Unassembled WGS sequence"/>
</dbReference>
<dbReference type="EMBL" id="JAXLQG010000004">
    <property type="protein sequence ID" value="KAK5540909.1"/>
    <property type="molecule type" value="Genomic_DNA"/>
</dbReference>
<protein>
    <recommendedName>
        <fullName evidence="2">Altered inheritance of mitochondria protein 6</fullName>
    </recommendedName>
</protein>
<evidence type="ECO:0000256" key="4">
    <source>
        <dbReference type="SAM" id="Phobius"/>
    </source>
</evidence>
<name>A0AAV9QHC5_9PEZI</name>
<dbReference type="GO" id="GO:0008081">
    <property type="term" value="F:phosphoric diester hydrolase activity"/>
    <property type="evidence" value="ECO:0007669"/>
    <property type="project" value="InterPro"/>
</dbReference>
<organism evidence="5 6">
    <name type="scientific">Vermiconidia calcicola</name>
    <dbReference type="NCBI Taxonomy" id="1690605"/>
    <lineage>
        <taxon>Eukaryota</taxon>
        <taxon>Fungi</taxon>
        <taxon>Dikarya</taxon>
        <taxon>Ascomycota</taxon>
        <taxon>Pezizomycotina</taxon>
        <taxon>Dothideomycetes</taxon>
        <taxon>Dothideomycetidae</taxon>
        <taxon>Mycosphaerellales</taxon>
        <taxon>Extremaceae</taxon>
        <taxon>Vermiconidia</taxon>
    </lineage>
</organism>
<keyword evidence="6" id="KW-1185">Reference proteome</keyword>
<reference evidence="5 6" key="1">
    <citation type="submission" date="2023-06" db="EMBL/GenBank/DDBJ databases">
        <title>Black Yeasts Isolated from many extreme environments.</title>
        <authorList>
            <person name="Coleine C."/>
            <person name="Stajich J.E."/>
            <person name="Selbmann L."/>
        </authorList>
    </citation>
    <scope>NUCLEOTIDE SEQUENCE [LARGE SCALE GENOMIC DNA]</scope>
    <source>
        <strain evidence="5 6">CCFEE 5887</strain>
    </source>
</reference>
<sequence length="476" mass="54241">MPPTRYNRFKRKPGRVRFMIDEGESSTAEEDVELGQYVQTHDELSASIPDTTKGASQSRAQRPSLSLKIPSLPSSSRSYYAKRSSRRPWSSARKRQRPASRSWSKVVYLLRLFLMLLGTLQCLSYVCSILNAFFPDELDLVSGPFKDSFMTPGPPEAWSSEDLTADVQPLMCHSHNDYWRREPLYRAIRAGCTGVESDVWHFNDELYVSHTVSGIRQNRTLKSLYLDPLKDILTRQNQLPDFLGPLDQTLNGVFATHPRQSLVLLIDFKNDPEPIWRRLESHLTYFRDKKYLTHFNGTSVVQGPLTIVVSGNAPFSRILQSTTYRDVFYDAPLQVMASSPASEGPPLPLPRSGTDTKDPAAAMIDSPHYPQNAGIYSPANSYYASVSFIRSIGYPWHSALSRAQLDLLRRQIRGAHARGLKVRYWGIPAWPVGLRNYIWRVLVREGVDYLSVDDIDAVTRDNWGPRKGGWGKKWWR</sequence>